<dbReference type="Pfam" id="PF00781">
    <property type="entry name" value="DAGK_cat"/>
    <property type="match status" value="1"/>
</dbReference>
<dbReference type="KEGG" id="mcw:A8L33_05605"/>
<dbReference type="Gene3D" id="3.40.50.10330">
    <property type="entry name" value="Probable inorganic polyphosphate/atp-NAD kinase, domain 1"/>
    <property type="match status" value="1"/>
</dbReference>
<accession>A0A0M8MI43</accession>
<proteinExistence type="predicted"/>
<evidence type="ECO:0000313" key="3">
    <source>
        <dbReference type="Proteomes" id="UP000037737"/>
    </source>
</evidence>
<dbReference type="Proteomes" id="UP000037737">
    <property type="component" value="Unassembled WGS sequence"/>
</dbReference>
<dbReference type="OrthoDB" id="5242960at2"/>
<gene>
    <name evidence="2" type="ORF">XI38_00680</name>
</gene>
<dbReference type="AlphaFoldDB" id="A0A0M8MI43"/>
<evidence type="ECO:0000313" key="2">
    <source>
        <dbReference type="EMBL" id="KOS11988.1"/>
    </source>
</evidence>
<reference evidence="2" key="1">
    <citation type="submission" date="2015-04" db="EMBL/GenBank/DDBJ databases">
        <title>Complete genome sequence of Microbacterium chocolatum SIT 101, a bacterium enantioselectively hydrolyzing mesomeric diesters.</title>
        <authorList>
            <person name="Li X."/>
            <person name="Xu Y."/>
        </authorList>
    </citation>
    <scope>NUCLEOTIDE SEQUENCE [LARGE SCALE GENOMIC DNA]</scope>
    <source>
        <strain evidence="2">SIT 101</strain>
    </source>
</reference>
<dbReference type="SMART" id="SM00046">
    <property type="entry name" value="DAGKc"/>
    <property type="match status" value="1"/>
</dbReference>
<dbReference type="InterPro" id="IPR016064">
    <property type="entry name" value="NAD/diacylglycerol_kinase_sf"/>
</dbReference>
<dbReference type="PROSITE" id="PS50146">
    <property type="entry name" value="DAGK"/>
    <property type="match status" value="1"/>
</dbReference>
<dbReference type="SUPFAM" id="SSF111331">
    <property type="entry name" value="NAD kinase/diacylglycerol kinase-like"/>
    <property type="match status" value="1"/>
</dbReference>
<protein>
    <recommendedName>
        <fullName evidence="1">DAGKc domain-containing protein</fullName>
    </recommendedName>
</protein>
<sequence length="322" mass="34427">MTDAPADGHAPHIGPDGAGLLVLRNRRAGASTLRADPGARLLRELPAARVRELEPDEDMADVVAEAVAGVDPPRMLGVLGGDGSVSAMAHIARTVDLPLWVVPGGTFNHFSRALGIDGPDAAIAALRGGRVRAIDVLEVRVDDGEPQTVLNAASLGLYAGLIDERERRQSLGKWLGALVAAYDEITEAQPTEIVVDGRRARVWSVFIGVGLHASDQVATLQRSEADAGTLDIRIHHARGGRLRALASLAFGRRTRAVLRAVRVFPPARDVERRLVDALELRVRPVDADQAAWVHDGELEKAPESGFTLHLRRVPAARSVVTS</sequence>
<dbReference type="InterPro" id="IPR001206">
    <property type="entry name" value="Diacylglycerol_kinase_cat_dom"/>
</dbReference>
<dbReference type="PATRIC" id="fig|84292.3.peg.145"/>
<keyword evidence="3" id="KW-1185">Reference proteome</keyword>
<evidence type="ECO:0000259" key="1">
    <source>
        <dbReference type="PROSITE" id="PS50146"/>
    </source>
</evidence>
<comment type="caution">
    <text evidence="2">The sequence shown here is derived from an EMBL/GenBank/DDBJ whole genome shotgun (WGS) entry which is preliminary data.</text>
</comment>
<dbReference type="EMBL" id="LAVO01000001">
    <property type="protein sequence ID" value="KOS11988.1"/>
    <property type="molecule type" value="Genomic_DNA"/>
</dbReference>
<feature type="domain" description="DAGKc" evidence="1">
    <location>
        <begin position="15"/>
        <end position="143"/>
    </location>
</feature>
<dbReference type="GO" id="GO:0016301">
    <property type="term" value="F:kinase activity"/>
    <property type="evidence" value="ECO:0007669"/>
    <property type="project" value="InterPro"/>
</dbReference>
<dbReference type="Gene3D" id="2.60.200.40">
    <property type="match status" value="1"/>
</dbReference>
<organism evidence="2 3">
    <name type="scientific">Microbacterium aurantiacum</name>
    <dbReference type="NCBI Taxonomy" id="162393"/>
    <lineage>
        <taxon>Bacteria</taxon>
        <taxon>Bacillati</taxon>
        <taxon>Actinomycetota</taxon>
        <taxon>Actinomycetes</taxon>
        <taxon>Micrococcales</taxon>
        <taxon>Microbacteriaceae</taxon>
        <taxon>Microbacterium</taxon>
    </lineage>
</organism>
<name>A0A0M8MI43_9MICO</name>
<dbReference type="InterPro" id="IPR017438">
    <property type="entry name" value="ATP-NAD_kinase_N"/>
</dbReference>